<feature type="region of interest" description="Disordered" evidence="2">
    <location>
        <begin position="29"/>
        <end position="134"/>
    </location>
</feature>
<dbReference type="Gene3D" id="2.20.230.10">
    <property type="entry name" value="Resuscitation-promoting factor rpfb"/>
    <property type="match status" value="1"/>
</dbReference>
<keyword evidence="1" id="KW-0732">Signal</keyword>
<evidence type="ECO:0000259" key="3">
    <source>
        <dbReference type="PROSITE" id="PS51109"/>
    </source>
</evidence>
<feature type="compositionally biased region" description="Basic and acidic residues" evidence="2">
    <location>
        <begin position="50"/>
        <end position="62"/>
    </location>
</feature>
<dbReference type="SMART" id="SM01208">
    <property type="entry name" value="G5"/>
    <property type="match status" value="1"/>
</dbReference>
<dbReference type="RefSeq" id="WP_184989275.1">
    <property type="nucleotide sequence ID" value="NZ_BOMK01000050.1"/>
</dbReference>
<dbReference type="InterPro" id="IPR011098">
    <property type="entry name" value="G5_dom"/>
</dbReference>
<feature type="domain" description="G5" evidence="3">
    <location>
        <begin position="132"/>
        <end position="213"/>
    </location>
</feature>
<dbReference type="Proteomes" id="UP000578112">
    <property type="component" value="Unassembled WGS sequence"/>
</dbReference>
<organism evidence="4 5">
    <name type="scientific">Actinoplanes digitatis</name>
    <dbReference type="NCBI Taxonomy" id="1868"/>
    <lineage>
        <taxon>Bacteria</taxon>
        <taxon>Bacillati</taxon>
        <taxon>Actinomycetota</taxon>
        <taxon>Actinomycetes</taxon>
        <taxon>Micromonosporales</taxon>
        <taxon>Micromonosporaceae</taxon>
        <taxon>Actinoplanes</taxon>
    </lineage>
</organism>
<feature type="compositionally biased region" description="Basic and acidic residues" evidence="2">
    <location>
        <begin position="284"/>
        <end position="295"/>
    </location>
</feature>
<accession>A0A7W7HSC9</accession>
<gene>
    <name evidence="4" type="ORF">BJ971_000466</name>
</gene>
<evidence type="ECO:0000313" key="5">
    <source>
        <dbReference type="Proteomes" id="UP000578112"/>
    </source>
</evidence>
<dbReference type="EMBL" id="JACHNH010000001">
    <property type="protein sequence ID" value="MBB4759910.1"/>
    <property type="molecule type" value="Genomic_DNA"/>
</dbReference>
<feature type="compositionally biased region" description="Basic and acidic residues" evidence="2">
    <location>
        <begin position="88"/>
        <end position="101"/>
    </location>
</feature>
<proteinExistence type="predicted"/>
<evidence type="ECO:0000256" key="1">
    <source>
        <dbReference type="ARBA" id="ARBA00022729"/>
    </source>
</evidence>
<feature type="region of interest" description="Disordered" evidence="2">
    <location>
        <begin position="281"/>
        <end position="318"/>
    </location>
</feature>
<evidence type="ECO:0000313" key="4">
    <source>
        <dbReference type="EMBL" id="MBB4759910.1"/>
    </source>
</evidence>
<feature type="compositionally biased region" description="Basic and acidic residues" evidence="2">
    <location>
        <begin position="308"/>
        <end position="318"/>
    </location>
</feature>
<evidence type="ECO:0000256" key="2">
    <source>
        <dbReference type="SAM" id="MobiDB-lite"/>
    </source>
</evidence>
<reference evidence="4 5" key="1">
    <citation type="submission" date="2020-08" db="EMBL/GenBank/DDBJ databases">
        <title>Sequencing the genomes of 1000 actinobacteria strains.</title>
        <authorList>
            <person name="Klenk H.-P."/>
        </authorList>
    </citation>
    <scope>NUCLEOTIDE SEQUENCE [LARGE SCALE GENOMIC DNA]</scope>
    <source>
        <strain evidence="4 5">DSM 43149</strain>
    </source>
</reference>
<keyword evidence="5" id="KW-1185">Reference proteome</keyword>
<protein>
    <recommendedName>
        <fullName evidence="3">G5 domain-containing protein</fullName>
    </recommendedName>
</protein>
<sequence length="318" mass="32541">MVVAGSAAGIAALTSTDTRVVNAVGSDSSVVELPPAGDAELGAQKAAGHAADRKAAAKDAAGRVRAARSTGERRPGLPNSARAAVPADDGRSTPGEADRSGTRTPRRTAPSGRNPATVGASAGGSAGPAGPAGPVVHVERVSESEAIPFRTRLIRDPSMPPGSRRIQTPGIPGERVLHYEVTFTGSRETGRRLIDSNVTREPQHRVVAFGNRRVTGPFGGGRDGRRECQLRLGPCIGLARGTACVDGSGDQSEKDLIDGDLSLLTAADIDELQLTLPCVVVPKGDPKDDPKKDAANEPVAAATPDAAAGDRRSDGKQG</sequence>
<name>A0A7W7HSC9_9ACTN</name>
<dbReference type="Pfam" id="PF07501">
    <property type="entry name" value="G5"/>
    <property type="match status" value="1"/>
</dbReference>
<comment type="caution">
    <text evidence="4">The sequence shown here is derived from an EMBL/GenBank/DDBJ whole genome shotgun (WGS) entry which is preliminary data.</text>
</comment>
<dbReference type="PROSITE" id="PS51109">
    <property type="entry name" value="G5"/>
    <property type="match status" value="1"/>
</dbReference>
<dbReference type="AlphaFoldDB" id="A0A7W7HSC9"/>
<feature type="compositionally biased region" description="Low complexity" evidence="2">
    <location>
        <begin position="296"/>
        <end position="307"/>
    </location>
</feature>